<keyword evidence="6 7" id="KW-0067">ATP-binding</keyword>
<feature type="compositionally biased region" description="Gly residues" evidence="8">
    <location>
        <begin position="652"/>
        <end position="663"/>
    </location>
</feature>
<evidence type="ECO:0000256" key="8">
    <source>
        <dbReference type="SAM" id="MobiDB-lite"/>
    </source>
</evidence>
<dbReference type="SUPFAM" id="SSF56112">
    <property type="entry name" value="Protein kinase-like (PK-like)"/>
    <property type="match status" value="1"/>
</dbReference>
<dbReference type="CDD" id="cd14014">
    <property type="entry name" value="STKc_PknB_like"/>
    <property type="match status" value="1"/>
</dbReference>
<dbReference type="Gene3D" id="1.10.510.10">
    <property type="entry name" value="Transferase(Phosphotransferase) domain 1"/>
    <property type="match status" value="1"/>
</dbReference>
<evidence type="ECO:0000256" key="2">
    <source>
        <dbReference type="ARBA" id="ARBA00022527"/>
    </source>
</evidence>
<evidence type="ECO:0000313" key="12">
    <source>
        <dbReference type="Proteomes" id="UP001595696"/>
    </source>
</evidence>
<evidence type="ECO:0000256" key="1">
    <source>
        <dbReference type="ARBA" id="ARBA00012513"/>
    </source>
</evidence>
<dbReference type="PROSITE" id="PS50011">
    <property type="entry name" value="PROTEIN_KINASE_DOM"/>
    <property type="match status" value="1"/>
</dbReference>
<evidence type="ECO:0000256" key="4">
    <source>
        <dbReference type="ARBA" id="ARBA00022741"/>
    </source>
</evidence>
<dbReference type="InterPro" id="IPR000719">
    <property type="entry name" value="Prot_kinase_dom"/>
</dbReference>
<keyword evidence="9" id="KW-0812">Transmembrane</keyword>
<accession>A0ABV8DMG5</accession>
<keyword evidence="2" id="KW-0723">Serine/threonine-protein kinase</keyword>
<protein>
    <recommendedName>
        <fullName evidence="1">non-specific serine/threonine protein kinase</fullName>
        <ecNumber evidence="1">2.7.11.1</ecNumber>
    </recommendedName>
</protein>
<feature type="region of interest" description="Disordered" evidence="8">
    <location>
        <begin position="762"/>
        <end position="841"/>
    </location>
</feature>
<keyword evidence="4 7" id="KW-0547">Nucleotide-binding</keyword>
<dbReference type="PANTHER" id="PTHR43289:SF6">
    <property type="entry name" value="SERINE_THREONINE-PROTEIN KINASE NEKL-3"/>
    <property type="match status" value="1"/>
</dbReference>
<evidence type="ECO:0000256" key="3">
    <source>
        <dbReference type="ARBA" id="ARBA00022679"/>
    </source>
</evidence>
<dbReference type="GO" id="GO:0004674">
    <property type="term" value="F:protein serine/threonine kinase activity"/>
    <property type="evidence" value="ECO:0007669"/>
    <property type="project" value="UniProtKB-EC"/>
</dbReference>
<feature type="domain" description="Protein kinase" evidence="10">
    <location>
        <begin position="14"/>
        <end position="274"/>
    </location>
</feature>
<keyword evidence="9" id="KW-1133">Transmembrane helix</keyword>
<dbReference type="EC" id="2.7.11.1" evidence="1"/>
<dbReference type="PANTHER" id="PTHR43289">
    <property type="entry name" value="MITOGEN-ACTIVATED PROTEIN KINASE KINASE KINASE 20-RELATED"/>
    <property type="match status" value="1"/>
</dbReference>
<keyword evidence="5 11" id="KW-0418">Kinase</keyword>
<sequence length="899" mass="91702">MAHGTRTGTRFGPYELRSVLGRGGMGEVYEAFDTVKNRTVAVKLLTEELARDPVYQVRFRRESQAAARLADPHVVPIHDWGVIDGTLFLDMRLIAGVDLRAVLAANGAMAPERAVGVVEQIAAALDAAHTAGLVHRDVKPSDILLTATDFAYLTDFGIADTEGDAAVTMVGVGLDSYAYTAPERFDAGPVTAAVDIYALTCVLYECLTGAPPYPASSLNALIRAHLTEPPPRPSPQRAGVPAGLDEVIARGLAKRPEERYAGALDLARAARAAVGGAAGSVRPAAAAPQSWFETGAAEAPPPEPAAAPQFSAFGEPEPEPAALRGNGTVNPFATPAAGFGAGGPAAAAAAGSPGFGSAAVSAQRPGAPSGGDSAPDDAAQPPAALRGTGTGPAPAPPHLSSTGGHPITPPGPRPYPGGPGRPPTGGHPIPPQPTPPDAAADPAEARPVPAGTPVPNPATGATLVVRVPDHLLPESERKADATGEHKVVRPSGATEVRLGEVQFSLPPEPDPAPEPPPGSGQMRAFPDAHLYAGGQQYLPPESYQPPDATANETTQYIPPVTGAAPETRRYPAEPPRPAAETTRYAAEPPPPAAETTRYIPEQAYSAVEPAVDPVGYDRDNPRTEYLGPAGYAEPGHADGYADRGGYPEQGYGERGYGEQGYGEQGYSEQGYGDPNYDDDRYGSYDPYGPQDPDGYADDGYYEDEPKPRSRARAALGPVLATVVVLLAIAVVGTIGWQRFAGGDSAVPSAAGPNATAVAPTAGLTGAAAPTGPATTTRPDPTTTTAPKSSTTTGSSTTSASRTSTTSATTSAGAVSLPAGASPCEQGSASTPYSRTATGSGATSCGFAEAVQEAYSAAGGTPQSVEAISPVTGRRYTMTCTPDGKVVTCTGGDNAVVYVY</sequence>
<evidence type="ECO:0000256" key="5">
    <source>
        <dbReference type="ARBA" id="ARBA00022777"/>
    </source>
</evidence>
<evidence type="ECO:0000256" key="7">
    <source>
        <dbReference type="PROSITE-ProRule" id="PRU10141"/>
    </source>
</evidence>
<gene>
    <name evidence="11" type="ORF">ACFO0B_04510</name>
</gene>
<dbReference type="InterPro" id="IPR017441">
    <property type="entry name" value="Protein_kinase_ATP_BS"/>
</dbReference>
<dbReference type="PROSITE" id="PS00107">
    <property type="entry name" value="PROTEIN_KINASE_ATP"/>
    <property type="match status" value="1"/>
</dbReference>
<feature type="region of interest" description="Disordered" evidence="8">
    <location>
        <begin position="294"/>
        <end position="329"/>
    </location>
</feature>
<dbReference type="Proteomes" id="UP001595696">
    <property type="component" value="Unassembled WGS sequence"/>
</dbReference>
<keyword evidence="12" id="KW-1185">Reference proteome</keyword>
<dbReference type="Pfam" id="PF00069">
    <property type="entry name" value="Pkinase"/>
    <property type="match status" value="1"/>
</dbReference>
<feature type="binding site" evidence="7">
    <location>
        <position position="43"/>
    </location>
    <ligand>
        <name>ATP</name>
        <dbReference type="ChEBI" id="CHEBI:30616"/>
    </ligand>
</feature>
<feature type="compositionally biased region" description="Polar residues" evidence="8">
    <location>
        <begin position="824"/>
        <end position="841"/>
    </location>
</feature>
<evidence type="ECO:0000313" key="11">
    <source>
        <dbReference type="EMBL" id="MFC3961245.1"/>
    </source>
</evidence>
<feature type="transmembrane region" description="Helical" evidence="9">
    <location>
        <begin position="714"/>
        <end position="736"/>
    </location>
</feature>
<reference evidence="12" key="1">
    <citation type="journal article" date="2019" name="Int. J. Syst. Evol. Microbiol.">
        <title>The Global Catalogue of Microorganisms (GCM) 10K type strain sequencing project: providing services to taxonomists for standard genome sequencing and annotation.</title>
        <authorList>
            <consortium name="The Broad Institute Genomics Platform"/>
            <consortium name="The Broad Institute Genome Sequencing Center for Infectious Disease"/>
            <person name="Wu L."/>
            <person name="Ma J."/>
        </authorList>
    </citation>
    <scope>NUCLEOTIDE SEQUENCE [LARGE SCALE GENOMIC DNA]</scope>
    <source>
        <strain evidence="12">CGMCC 4.7330</strain>
    </source>
</reference>
<keyword evidence="3 11" id="KW-0808">Transferase</keyword>
<feature type="region of interest" description="Disordered" evidence="8">
    <location>
        <begin position="342"/>
        <end position="598"/>
    </location>
</feature>
<proteinExistence type="predicted"/>
<evidence type="ECO:0000259" key="10">
    <source>
        <dbReference type="PROSITE" id="PS50011"/>
    </source>
</evidence>
<keyword evidence="9" id="KW-0472">Membrane</keyword>
<evidence type="ECO:0000256" key="6">
    <source>
        <dbReference type="ARBA" id="ARBA00022840"/>
    </source>
</evidence>
<dbReference type="InterPro" id="IPR011009">
    <property type="entry name" value="Kinase-like_dom_sf"/>
</dbReference>
<evidence type="ECO:0000256" key="9">
    <source>
        <dbReference type="SAM" id="Phobius"/>
    </source>
</evidence>
<dbReference type="EMBL" id="JBHSAX010000004">
    <property type="protein sequence ID" value="MFC3961245.1"/>
    <property type="molecule type" value="Genomic_DNA"/>
</dbReference>
<feature type="region of interest" description="Disordered" evidence="8">
    <location>
        <begin position="627"/>
        <end position="708"/>
    </location>
</feature>
<name>A0ABV8DMG5_9NOCA</name>
<feature type="compositionally biased region" description="Basic and acidic residues" evidence="8">
    <location>
        <begin position="467"/>
        <end position="487"/>
    </location>
</feature>
<feature type="compositionally biased region" description="Low complexity" evidence="8">
    <location>
        <begin position="342"/>
        <end position="387"/>
    </location>
</feature>
<feature type="compositionally biased region" description="Pro residues" evidence="8">
    <location>
        <begin position="506"/>
        <end position="518"/>
    </location>
</feature>
<dbReference type="RefSeq" id="WP_378611000.1">
    <property type="nucleotide sequence ID" value="NZ_JBHSAX010000004.1"/>
</dbReference>
<comment type="caution">
    <text evidence="11">The sequence shown here is derived from an EMBL/GenBank/DDBJ whole genome shotgun (WGS) entry which is preliminary data.</text>
</comment>
<feature type="compositionally biased region" description="Low complexity" evidence="8">
    <location>
        <begin position="762"/>
        <end position="811"/>
    </location>
</feature>
<feature type="compositionally biased region" description="Pro residues" evidence="8">
    <location>
        <begin position="407"/>
        <end position="422"/>
    </location>
</feature>
<organism evidence="11 12">
    <name type="scientific">Nocardia jiangsuensis</name>
    <dbReference type="NCBI Taxonomy" id="1691563"/>
    <lineage>
        <taxon>Bacteria</taxon>
        <taxon>Bacillati</taxon>
        <taxon>Actinomycetota</taxon>
        <taxon>Actinomycetes</taxon>
        <taxon>Mycobacteriales</taxon>
        <taxon>Nocardiaceae</taxon>
        <taxon>Nocardia</taxon>
    </lineage>
</organism>
<feature type="compositionally biased region" description="Low complexity" evidence="8">
    <location>
        <begin position="683"/>
        <end position="693"/>
    </location>
</feature>
<dbReference type="Gene3D" id="3.30.200.20">
    <property type="entry name" value="Phosphorylase Kinase, domain 1"/>
    <property type="match status" value="1"/>
</dbReference>